<dbReference type="Pfam" id="PF04468">
    <property type="entry name" value="PSP1"/>
    <property type="match status" value="1"/>
</dbReference>
<dbReference type="InterPro" id="IPR047767">
    <property type="entry name" value="PSP1-like"/>
</dbReference>
<dbReference type="EMBL" id="JABMKT010000009">
    <property type="protein sequence ID" value="NYV27702.1"/>
    <property type="molecule type" value="Genomic_DNA"/>
</dbReference>
<dbReference type="OrthoDB" id="9779344at2"/>
<dbReference type="Proteomes" id="UP000526184">
    <property type="component" value="Unassembled WGS sequence"/>
</dbReference>
<sequence length="171" mass="20446">MNIVNIRFRKTKKVYPFFIENVDEYKKGDYVIVETIRGDQIGVVLGENKLNNVNLESEEDDIKIRKVKRKLTEEEVSELEILDEKAKEAYFICKKIVKRVLPEMNLVIGEYMFGGEKLIFYFTAEGRLDFRELVKEVNKTFNRRVEFYQIKYNDEGRILNSFGKYGREIFW</sequence>
<dbReference type="NCBIfam" id="NF041131">
    <property type="entry name" value="RicT_YaaT_fam"/>
    <property type="match status" value="1"/>
</dbReference>
<dbReference type="AlphaFoldDB" id="A0A7Z0PEH9"/>
<reference evidence="2 3" key="1">
    <citation type="submission" date="2020-05" db="EMBL/GenBank/DDBJ databases">
        <title>Streptobacillus felis strain LHL191014123.</title>
        <authorList>
            <person name="Fawzy A."/>
            <person name="Rau J."/>
            <person name="Risse K."/>
            <person name="Schauerte N."/>
            <person name="Geiger C."/>
            <person name="Blom J."/>
            <person name="Imirzalioglu C."/>
            <person name="Falgenhauer J."/>
            <person name="Bach A."/>
            <person name="Herden C."/>
            <person name="Eisenberg T."/>
        </authorList>
    </citation>
    <scope>NUCLEOTIDE SEQUENCE [LARGE SCALE GENOMIC DNA]</scope>
    <source>
        <strain evidence="2 3">LHL191014123</strain>
    </source>
</reference>
<comment type="caution">
    <text evidence="2">The sequence shown here is derived from an EMBL/GenBank/DDBJ whole genome shotgun (WGS) entry which is preliminary data.</text>
</comment>
<gene>
    <name evidence="2" type="ORF">HP397_02520</name>
</gene>
<proteinExistence type="predicted"/>
<feature type="domain" description="PSP1 C-terminal" evidence="1">
    <location>
        <begin position="65"/>
        <end position="150"/>
    </location>
</feature>
<keyword evidence="3" id="KW-1185">Reference proteome</keyword>
<accession>A0A7Z0PEH9</accession>
<dbReference type="PANTHER" id="PTHR43830">
    <property type="entry name" value="PROTEIN PSP1"/>
    <property type="match status" value="1"/>
</dbReference>
<evidence type="ECO:0000313" key="2">
    <source>
        <dbReference type="EMBL" id="NYV27702.1"/>
    </source>
</evidence>
<dbReference type="GO" id="GO:0005737">
    <property type="term" value="C:cytoplasm"/>
    <property type="evidence" value="ECO:0007669"/>
    <property type="project" value="TreeGrafter"/>
</dbReference>
<evidence type="ECO:0000259" key="1">
    <source>
        <dbReference type="PROSITE" id="PS51411"/>
    </source>
</evidence>
<dbReference type="PANTHER" id="PTHR43830:SF3">
    <property type="entry name" value="PROTEIN PSP1"/>
    <property type="match status" value="1"/>
</dbReference>
<name>A0A7Z0PEH9_9FUSO</name>
<dbReference type="InterPro" id="IPR007557">
    <property type="entry name" value="PSP1_C"/>
</dbReference>
<protein>
    <recommendedName>
        <fullName evidence="1">PSP1 C-terminal domain-containing protein</fullName>
    </recommendedName>
</protein>
<organism evidence="2 3">
    <name type="scientific">Streptobacillus felis</name>
    <dbReference type="NCBI Taxonomy" id="1384509"/>
    <lineage>
        <taxon>Bacteria</taxon>
        <taxon>Fusobacteriati</taxon>
        <taxon>Fusobacteriota</taxon>
        <taxon>Fusobacteriia</taxon>
        <taxon>Fusobacteriales</taxon>
        <taxon>Leptotrichiaceae</taxon>
        <taxon>Streptobacillus</taxon>
    </lineage>
</organism>
<dbReference type="PROSITE" id="PS51411">
    <property type="entry name" value="PSP1_C"/>
    <property type="match status" value="1"/>
</dbReference>
<evidence type="ECO:0000313" key="3">
    <source>
        <dbReference type="Proteomes" id="UP000526184"/>
    </source>
</evidence>
<dbReference type="RefSeq" id="WP_067322476.1">
    <property type="nucleotide sequence ID" value="NZ_CBCRWS010000009.1"/>
</dbReference>